<dbReference type="GO" id="GO:0006417">
    <property type="term" value="P:regulation of translation"/>
    <property type="evidence" value="ECO:0007669"/>
    <property type="project" value="TreeGrafter"/>
</dbReference>
<dbReference type="eggNOG" id="ENOG502SU2W">
    <property type="taxonomic scope" value="Eukaryota"/>
</dbReference>
<organism evidence="3">
    <name type="scientific">Chlorella variabilis</name>
    <name type="common">Green alga</name>
    <dbReference type="NCBI Taxonomy" id="554065"/>
    <lineage>
        <taxon>Eukaryota</taxon>
        <taxon>Viridiplantae</taxon>
        <taxon>Chlorophyta</taxon>
        <taxon>core chlorophytes</taxon>
        <taxon>Trebouxiophyceae</taxon>
        <taxon>Chlorellales</taxon>
        <taxon>Chlorellaceae</taxon>
        <taxon>Chlorella clade</taxon>
        <taxon>Chlorella</taxon>
    </lineage>
</organism>
<reference evidence="2 3" key="1">
    <citation type="journal article" date="2010" name="Plant Cell">
        <title>The Chlorella variabilis NC64A genome reveals adaptation to photosymbiosis, coevolution with viruses, and cryptic sex.</title>
        <authorList>
            <person name="Blanc G."/>
            <person name="Duncan G."/>
            <person name="Agarkova I."/>
            <person name="Borodovsky M."/>
            <person name="Gurnon J."/>
            <person name="Kuo A."/>
            <person name="Lindquist E."/>
            <person name="Lucas S."/>
            <person name="Pangilinan J."/>
            <person name="Polle J."/>
            <person name="Salamov A."/>
            <person name="Terry A."/>
            <person name="Yamada T."/>
            <person name="Dunigan D.D."/>
            <person name="Grigoriev I.V."/>
            <person name="Claverie J.M."/>
            <person name="Van Etten J.L."/>
        </authorList>
    </citation>
    <scope>NUCLEOTIDE SEQUENCE [LARGE SCALE GENOMIC DNA]</scope>
    <source>
        <strain evidence="2 3">NC64A</strain>
    </source>
</reference>
<feature type="compositionally biased region" description="Low complexity" evidence="1">
    <location>
        <begin position="48"/>
        <end position="71"/>
    </location>
</feature>
<dbReference type="InterPro" id="IPR003107">
    <property type="entry name" value="HAT"/>
</dbReference>
<accession>E1Z579</accession>
<dbReference type="RefSeq" id="XP_005851579.1">
    <property type="nucleotide sequence ID" value="XM_005851517.1"/>
</dbReference>
<dbReference type="GeneID" id="17358977"/>
<evidence type="ECO:0000313" key="3">
    <source>
        <dbReference type="Proteomes" id="UP000008141"/>
    </source>
</evidence>
<dbReference type="GO" id="GO:0006397">
    <property type="term" value="P:mRNA processing"/>
    <property type="evidence" value="ECO:0007669"/>
    <property type="project" value="InterPro"/>
</dbReference>
<dbReference type="InterPro" id="IPR044624">
    <property type="entry name" value="Mbb1-like"/>
</dbReference>
<dbReference type="EMBL" id="GL433836">
    <property type="protein sequence ID" value="EFN59477.1"/>
    <property type="molecule type" value="Genomic_DNA"/>
</dbReference>
<name>E1Z579_CHLVA</name>
<feature type="region of interest" description="Disordered" evidence="1">
    <location>
        <begin position="34"/>
        <end position="76"/>
    </location>
</feature>
<keyword evidence="3" id="KW-1185">Reference proteome</keyword>
<dbReference type="PANTHER" id="PTHR44917">
    <property type="entry name" value="PROTEIN HIGH CHLOROPHYLL FLUORESCENT 107"/>
    <property type="match status" value="1"/>
</dbReference>
<dbReference type="GO" id="GO:0003727">
    <property type="term" value="F:single-stranded RNA binding"/>
    <property type="evidence" value="ECO:0007669"/>
    <property type="project" value="TreeGrafter"/>
</dbReference>
<dbReference type="PANTHER" id="PTHR44917:SF1">
    <property type="entry name" value="PROTEIN HIGH CHLOROPHYLL FLUORESCENT 107"/>
    <property type="match status" value="1"/>
</dbReference>
<evidence type="ECO:0008006" key="4">
    <source>
        <dbReference type="Google" id="ProtNLM"/>
    </source>
</evidence>
<feature type="region of interest" description="Disordered" evidence="1">
    <location>
        <begin position="1"/>
        <end position="21"/>
    </location>
</feature>
<dbReference type="AlphaFoldDB" id="E1Z579"/>
<sequence length="241" mass="25837">MLVKGCMGAGSRQRSPQAAPRCLQSLGAARCVASSAGATRPRGTRSTAAASGNQPAGPSSSSSSSSGKPSGLGVGVPTQHYFATRQQPTVVGGTGNCGGSCTTRALVLYTKGLEYARNEQWDVARRVFEKTVQECPAFVKPWVSWAQMEKRCIPCGDDRRWANCRTVLQRGLLHNRDAPALLQAWGLMEMQRGNLLGAILLLDRSAALEPRNRPVLRWKPVVEARQTVGARRGPKAPPDSN</sequence>
<dbReference type="Proteomes" id="UP000008141">
    <property type="component" value="Unassembled WGS sequence"/>
</dbReference>
<dbReference type="InParanoid" id="E1Z579"/>
<evidence type="ECO:0000313" key="2">
    <source>
        <dbReference type="EMBL" id="EFN59477.1"/>
    </source>
</evidence>
<gene>
    <name evidence="2" type="ORF">CHLNCDRAFT_138082</name>
</gene>
<protein>
    <recommendedName>
        <fullName evidence="4">Suppressor of forked domain-containing protein</fullName>
    </recommendedName>
</protein>
<proteinExistence type="predicted"/>
<dbReference type="KEGG" id="cvr:CHLNCDRAFT_138082"/>
<dbReference type="SUPFAM" id="SSF48452">
    <property type="entry name" value="TPR-like"/>
    <property type="match status" value="1"/>
</dbReference>
<dbReference type="GO" id="GO:0003729">
    <property type="term" value="F:mRNA binding"/>
    <property type="evidence" value="ECO:0007669"/>
    <property type="project" value="InterPro"/>
</dbReference>
<dbReference type="InterPro" id="IPR011990">
    <property type="entry name" value="TPR-like_helical_dom_sf"/>
</dbReference>
<dbReference type="OrthoDB" id="513552at2759"/>
<dbReference type="Gene3D" id="1.25.40.10">
    <property type="entry name" value="Tetratricopeptide repeat domain"/>
    <property type="match status" value="1"/>
</dbReference>
<dbReference type="SMART" id="SM00386">
    <property type="entry name" value="HAT"/>
    <property type="match status" value="2"/>
</dbReference>
<evidence type="ECO:0000256" key="1">
    <source>
        <dbReference type="SAM" id="MobiDB-lite"/>
    </source>
</evidence>